<proteinExistence type="predicted"/>
<dbReference type="SUPFAM" id="SSF48452">
    <property type="entry name" value="TPR-like"/>
    <property type="match status" value="1"/>
</dbReference>
<evidence type="ECO:0000313" key="1">
    <source>
        <dbReference type="EMBL" id="CAD9344509.1"/>
    </source>
</evidence>
<name>A0A7S2ELX1_9STRA</name>
<dbReference type="AlphaFoldDB" id="A0A7S2ELX1"/>
<dbReference type="EMBL" id="HBGN01028517">
    <property type="protein sequence ID" value="CAD9344509.1"/>
    <property type="molecule type" value="Transcribed_RNA"/>
</dbReference>
<dbReference type="InterPro" id="IPR011990">
    <property type="entry name" value="TPR-like_helical_dom_sf"/>
</dbReference>
<organism evidence="1">
    <name type="scientific">Ditylum brightwellii</name>
    <dbReference type="NCBI Taxonomy" id="49249"/>
    <lineage>
        <taxon>Eukaryota</taxon>
        <taxon>Sar</taxon>
        <taxon>Stramenopiles</taxon>
        <taxon>Ochrophyta</taxon>
        <taxon>Bacillariophyta</taxon>
        <taxon>Mediophyceae</taxon>
        <taxon>Lithodesmiophycidae</taxon>
        <taxon>Lithodesmiales</taxon>
        <taxon>Lithodesmiaceae</taxon>
        <taxon>Ditylum</taxon>
    </lineage>
</organism>
<reference evidence="1" key="1">
    <citation type="submission" date="2021-01" db="EMBL/GenBank/DDBJ databases">
        <authorList>
            <person name="Corre E."/>
            <person name="Pelletier E."/>
            <person name="Niang G."/>
            <person name="Scheremetjew M."/>
            <person name="Finn R."/>
            <person name="Kale V."/>
            <person name="Holt S."/>
            <person name="Cochrane G."/>
            <person name="Meng A."/>
            <person name="Brown T."/>
            <person name="Cohen L."/>
        </authorList>
    </citation>
    <scope>NUCLEOTIDE SEQUENCE</scope>
    <source>
        <strain evidence="1">Pop2</strain>
    </source>
</reference>
<accession>A0A7S2ELX1</accession>
<protein>
    <submittedName>
        <fullName evidence="1">Uncharacterized protein</fullName>
    </submittedName>
</protein>
<gene>
    <name evidence="1" type="ORF">DBRI1063_LOCUS18383</name>
</gene>
<sequence length="314" mass="35327">MTMMTHSKMMIKRRQRRRVRNTPSLTTMLFKLVLICLLSTTLPPLPVITATEQSSQSSIDITNGHANLLEGQRLLQLGHYTDATTFFWRAVLLHSSSSSSSLYSVNDAFTPFLQCYINLNKLVDGITFVAAESYLRRQEDMGDLYLEQALEQDDGHESAVRLKEIVTNYSLDSVVTLGWIKEVRDAVDVATAVSIDDGDYDGTDNNKNTSSNHDHTTTMKNANDISDQYNQEDSNNTLIPLLTQTKYQNSTPEQLYNLGTQYFNTNNLPHAEQLFQLSCIKSNTQLAAACTNAVYLRSHLCLWGVNGTGFERDM</sequence>